<dbReference type="KEGG" id="spu:589904"/>
<dbReference type="PANTHER" id="PTHR15192:SF8">
    <property type="entry name" value="FAD_NAD(P)-BINDING DOMAIN-CONTAINING PROTEIN"/>
    <property type="match status" value="1"/>
</dbReference>
<dbReference type="Gene3D" id="3.50.50.60">
    <property type="entry name" value="FAD/NAD(P)-binding domain"/>
    <property type="match status" value="1"/>
</dbReference>
<accession>A0A7M7RGJ3</accession>
<dbReference type="GeneID" id="589904"/>
<evidence type="ECO:0000259" key="2">
    <source>
        <dbReference type="Pfam" id="PF07992"/>
    </source>
</evidence>
<reference evidence="4" key="1">
    <citation type="submission" date="2015-02" db="EMBL/GenBank/DDBJ databases">
        <title>Genome sequencing for Strongylocentrotus purpuratus.</title>
        <authorList>
            <person name="Murali S."/>
            <person name="Liu Y."/>
            <person name="Vee V."/>
            <person name="English A."/>
            <person name="Wang M."/>
            <person name="Skinner E."/>
            <person name="Han Y."/>
            <person name="Muzny D.M."/>
            <person name="Worley K.C."/>
            <person name="Gibbs R.A."/>
        </authorList>
    </citation>
    <scope>NUCLEOTIDE SEQUENCE</scope>
</reference>
<sequence>MASEDYCPCNSERNSTSRYGSSPDQRSNGDNHALKEHYTPVLVIGNGPSGICLSYLLSGNWPHFTGEPHPNPILQLKLEGNEDQSILECDLEYLSEGLEGRSHNPVALLFDTLSRPGADLGEDEKSRLEWRHHQANAVDHIVLGTGNPGGSWWEMDDSVLTLSLGAWMEMPDMSFDEWAAEYRETHKDPMVMSNYKRATLSEVAHYYQDFVKTKKLEDNFVPYTKVLSIRRLKGRRVINNESGEPEIPCQRCCKLEGENLFEVKGEHIDPNCGCRQNFTVLSPNVVLATGMMGKPNRLNVPGDDFRYVRYDLKYLESSIQEGDLSSQSYPVLVIGSGLSAADAILMARNAGVPVVHVFRRSPWDSAITLSKLPKVVYPEYHRVLQMMRGEIEEEGYTPFPKHQVVDFSRDCMVTLSGNDSTQRMAVSMVTVFIGAKPDLSFLPGGGVSLGEESSDINCKNNPVSVDPITMETEAEPGLYAMGPLVGDTFVRFASGGALAIASHLSRKKCCQSPCCTSSS</sequence>
<feature type="domain" description="FAD/NAD(P)-binding" evidence="2">
    <location>
        <begin position="275"/>
        <end position="482"/>
    </location>
</feature>
<dbReference type="RefSeq" id="XP_794627.3">
    <property type="nucleotide sequence ID" value="XM_789534.5"/>
</dbReference>
<keyword evidence="4" id="KW-1185">Reference proteome</keyword>
<dbReference type="Pfam" id="PF07992">
    <property type="entry name" value="Pyr_redox_2"/>
    <property type="match status" value="1"/>
</dbReference>
<dbReference type="AlphaFoldDB" id="A0A7M7RGJ3"/>
<dbReference type="EnsemblMetazoa" id="XM_011667772">
    <property type="protein sequence ID" value="XP_011666074"/>
    <property type="gene ID" value="LOC589904"/>
</dbReference>
<evidence type="ECO:0000313" key="4">
    <source>
        <dbReference type="Proteomes" id="UP000007110"/>
    </source>
</evidence>
<dbReference type="PANTHER" id="PTHR15192">
    <property type="entry name" value="PROTEIN CBG05349"/>
    <property type="match status" value="1"/>
</dbReference>
<proteinExistence type="predicted"/>
<evidence type="ECO:0000313" key="3">
    <source>
        <dbReference type="EnsemblMetazoa" id="XP_794627"/>
    </source>
</evidence>
<dbReference type="InterPro" id="IPR023753">
    <property type="entry name" value="FAD/NAD-binding_dom"/>
</dbReference>
<name>A0A7M7RGJ3_STRPU</name>
<protein>
    <recommendedName>
        <fullName evidence="2">FAD/NAD(P)-binding domain-containing protein</fullName>
    </recommendedName>
</protein>
<dbReference type="GO" id="GO:0016491">
    <property type="term" value="F:oxidoreductase activity"/>
    <property type="evidence" value="ECO:0007669"/>
    <property type="project" value="InterPro"/>
</dbReference>
<dbReference type="OMA" id="ASWDIQT"/>
<organism evidence="3 4">
    <name type="scientific">Strongylocentrotus purpuratus</name>
    <name type="common">Purple sea urchin</name>
    <dbReference type="NCBI Taxonomy" id="7668"/>
    <lineage>
        <taxon>Eukaryota</taxon>
        <taxon>Metazoa</taxon>
        <taxon>Echinodermata</taxon>
        <taxon>Eleutherozoa</taxon>
        <taxon>Echinozoa</taxon>
        <taxon>Echinoidea</taxon>
        <taxon>Euechinoidea</taxon>
        <taxon>Echinacea</taxon>
        <taxon>Camarodonta</taxon>
        <taxon>Echinidea</taxon>
        <taxon>Strongylocentrotidae</taxon>
        <taxon>Strongylocentrotus</taxon>
    </lineage>
</organism>
<dbReference type="SUPFAM" id="SSF51905">
    <property type="entry name" value="FAD/NAD(P)-binding domain"/>
    <property type="match status" value="1"/>
</dbReference>
<dbReference type="EnsemblMetazoa" id="XM_789534">
    <property type="protein sequence ID" value="XP_794627"/>
    <property type="gene ID" value="LOC589904"/>
</dbReference>
<feature type="compositionally biased region" description="Polar residues" evidence="1">
    <location>
        <begin position="11"/>
        <end position="26"/>
    </location>
</feature>
<feature type="region of interest" description="Disordered" evidence="1">
    <location>
        <begin position="1"/>
        <end position="32"/>
    </location>
</feature>
<reference evidence="3" key="2">
    <citation type="submission" date="2021-01" db="UniProtKB">
        <authorList>
            <consortium name="EnsemblMetazoa"/>
        </authorList>
    </citation>
    <scope>IDENTIFICATION</scope>
</reference>
<dbReference type="InParanoid" id="A0A7M7RGJ3"/>
<dbReference type="Proteomes" id="UP000007110">
    <property type="component" value="Unassembled WGS sequence"/>
</dbReference>
<dbReference type="RefSeq" id="XP_011666074.1">
    <property type="nucleotide sequence ID" value="XM_011667772.2"/>
</dbReference>
<evidence type="ECO:0000256" key="1">
    <source>
        <dbReference type="SAM" id="MobiDB-lite"/>
    </source>
</evidence>
<dbReference type="InterPro" id="IPR029731">
    <property type="entry name" value="OSGIN1/2"/>
</dbReference>
<dbReference type="InterPro" id="IPR036188">
    <property type="entry name" value="FAD/NAD-bd_sf"/>
</dbReference>
<dbReference type="OrthoDB" id="412005at2759"/>